<name>A0AAD7ZC93_DIPPU</name>
<dbReference type="Gene3D" id="3.40.50.300">
    <property type="entry name" value="P-loop containing nucleotide triphosphate hydrolases"/>
    <property type="match status" value="1"/>
</dbReference>
<evidence type="ECO:0000256" key="1">
    <source>
        <dbReference type="ARBA" id="ARBA00006270"/>
    </source>
</evidence>
<dbReference type="NCBIfam" id="TIGR00231">
    <property type="entry name" value="small_GTP"/>
    <property type="match status" value="1"/>
</dbReference>
<dbReference type="GO" id="GO:0005770">
    <property type="term" value="C:late endosome"/>
    <property type="evidence" value="ECO:0007669"/>
    <property type="project" value="TreeGrafter"/>
</dbReference>
<dbReference type="InterPro" id="IPR005225">
    <property type="entry name" value="Small_GTP-bd"/>
</dbReference>
<evidence type="ECO:0000313" key="5">
    <source>
        <dbReference type="Proteomes" id="UP001233999"/>
    </source>
</evidence>
<dbReference type="PRINTS" id="PR00449">
    <property type="entry name" value="RASTRNSFRMNG"/>
</dbReference>
<dbReference type="PANTHER" id="PTHR47981:SF39">
    <property type="entry name" value="RAS-RELATED PROTEIN RAB"/>
    <property type="match status" value="1"/>
</dbReference>
<evidence type="ECO:0000313" key="4">
    <source>
        <dbReference type="EMBL" id="KAJ9577657.1"/>
    </source>
</evidence>
<dbReference type="EMBL" id="JASPKZ010009350">
    <property type="protein sequence ID" value="KAJ9577657.1"/>
    <property type="molecule type" value="Genomic_DNA"/>
</dbReference>
<keyword evidence="5" id="KW-1185">Reference proteome</keyword>
<keyword evidence="2" id="KW-0547">Nucleotide-binding</keyword>
<dbReference type="GO" id="GO:0045335">
    <property type="term" value="C:phagocytic vesicle"/>
    <property type="evidence" value="ECO:0007669"/>
    <property type="project" value="TreeGrafter"/>
</dbReference>
<dbReference type="SUPFAM" id="SSF52540">
    <property type="entry name" value="P-loop containing nucleoside triphosphate hydrolases"/>
    <property type="match status" value="1"/>
</dbReference>
<sequence>MYQICKRNWKIQMHITRKQLLLFALEETDSILLQPIATESSWSDTIVDCETGETVLQDPAEVPVKHDVKIIVIGNSGVGKTSFIKRFTHHHFLVNYRTTVGVDFFSKTIATSYGYVTLNIHDIAGQDRSGFLCRSFYKKCNGVIICYDLTNKQSLNSVKNWVSHLDSVVCPEDGSVTPRILVGNKCDIDERRDKSKTQMVKFAQENKFSAWFEVSAKTGKNVDDAFMALVRLIFAMKDNIFHLHEDTGIINLKREKQSRCIFNCS</sequence>
<dbReference type="SMART" id="SM00176">
    <property type="entry name" value="RAN"/>
    <property type="match status" value="1"/>
</dbReference>
<gene>
    <name evidence="4" type="ORF">L9F63_005737</name>
</gene>
<keyword evidence="3" id="KW-0342">GTP-binding</keyword>
<dbReference type="FunFam" id="3.40.50.300:FF:001329">
    <property type="entry name" value="Small GTP-binding protein, putative"/>
    <property type="match status" value="1"/>
</dbReference>
<dbReference type="CDD" id="cd00154">
    <property type="entry name" value="Rab"/>
    <property type="match status" value="1"/>
</dbReference>
<evidence type="ECO:0000256" key="3">
    <source>
        <dbReference type="ARBA" id="ARBA00023134"/>
    </source>
</evidence>
<dbReference type="PROSITE" id="PS51420">
    <property type="entry name" value="RHO"/>
    <property type="match status" value="1"/>
</dbReference>
<dbReference type="SMART" id="SM00174">
    <property type="entry name" value="RHO"/>
    <property type="match status" value="1"/>
</dbReference>
<dbReference type="GO" id="GO:0008333">
    <property type="term" value="P:endosome to lysosome transport"/>
    <property type="evidence" value="ECO:0007669"/>
    <property type="project" value="TreeGrafter"/>
</dbReference>
<protein>
    <submittedName>
        <fullName evidence="4">Uncharacterized protein</fullName>
    </submittedName>
</protein>
<dbReference type="GO" id="GO:0090385">
    <property type="term" value="P:phagosome-lysosome fusion"/>
    <property type="evidence" value="ECO:0007669"/>
    <property type="project" value="TreeGrafter"/>
</dbReference>
<dbReference type="PROSITE" id="PS51421">
    <property type="entry name" value="RAS"/>
    <property type="match status" value="1"/>
</dbReference>
<dbReference type="InterPro" id="IPR001806">
    <property type="entry name" value="Small_GTPase"/>
</dbReference>
<dbReference type="AlphaFoldDB" id="A0AAD7ZC93"/>
<dbReference type="GO" id="GO:0005764">
    <property type="term" value="C:lysosome"/>
    <property type="evidence" value="ECO:0007669"/>
    <property type="project" value="TreeGrafter"/>
</dbReference>
<reference evidence="4" key="2">
    <citation type="submission" date="2023-05" db="EMBL/GenBank/DDBJ databases">
        <authorList>
            <person name="Fouks B."/>
        </authorList>
    </citation>
    <scope>NUCLEOTIDE SEQUENCE</scope>
    <source>
        <strain evidence="4">Stay&amp;Tobe</strain>
        <tissue evidence="4">Testes</tissue>
    </source>
</reference>
<dbReference type="PANTHER" id="PTHR47981">
    <property type="entry name" value="RAB FAMILY"/>
    <property type="match status" value="1"/>
</dbReference>
<dbReference type="GO" id="GO:0003924">
    <property type="term" value="F:GTPase activity"/>
    <property type="evidence" value="ECO:0007669"/>
    <property type="project" value="InterPro"/>
</dbReference>
<proteinExistence type="inferred from homology"/>
<dbReference type="Proteomes" id="UP001233999">
    <property type="component" value="Unassembled WGS sequence"/>
</dbReference>
<dbReference type="SMART" id="SM00173">
    <property type="entry name" value="RAS"/>
    <property type="match status" value="1"/>
</dbReference>
<reference evidence="4" key="1">
    <citation type="journal article" date="2023" name="IScience">
        <title>Live-bearing cockroach genome reveals convergent evolutionary mechanisms linked to viviparity in insects and beyond.</title>
        <authorList>
            <person name="Fouks B."/>
            <person name="Harrison M.C."/>
            <person name="Mikhailova A.A."/>
            <person name="Marchal E."/>
            <person name="English S."/>
            <person name="Carruthers M."/>
            <person name="Jennings E.C."/>
            <person name="Chiamaka E.L."/>
            <person name="Frigard R.A."/>
            <person name="Pippel M."/>
            <person name="Attardo G.M."/>
            <person name="Benoit J.B."/>
            <person name="Bornberg-Bauer E."/>
            <person name="Tobe S.S."/>
        </authorList>
    </citation>
    <scope>NUCLEOTIDE SEQUENCE</scope>
    <source>
        <strain evidence="4">Stay&amp;Tobe</strain>
    </source>
</reference>
<comment type="similarity">
    <text evidence="1">Belongs to the small GTPase superfamily. Rab family.</text>
</comment>
<dbReference type="PROSITE" id="PS51419">
    <property type="entry name" value="RAB"/>
    <property type="match status" value="1"/>
</dbReference>
<comment type="caution">
    <text evidence="4">The sequence shown here is derived from an EMBL/GenBank/DDBJ whole genome shotgun (WGS) entry which is preliminary data.</text>
</comment>
<evidence type="ECO:0000256" key="2">
    <source>
        <dbReference type="ARBA" id="ARBA00022741"/>
    </source>
</evidence>
<organism evidence="4 5">
    <name type="scientific">Diploptera punctata</name>
    <name type="common">Pacific beetle cockroach</name>
    <dbReference type="NCBI Taxonomy" id="6984"/>
    <lineage>
        <taxon>Eukaryota</taxon>
        <taxon>Metazoa</taxon>
        <taxon>Ecdysozoa</taxon>
        <taxon>Arthropoda</taxon>
        <taxon>Hexapoda</taxon>
        <taxon>Insecta</taxon>
        <taxon>Pterygota</taxon>
        <taxon>Neoptera</taxon>
        <taxon>Polyneoptera</taxon>
        <taxon>Dictyoptera</taxon>
        <taxon>Blattodea</taxon>
        <taxon>Blaberoidea</taxon>
        <taxon>Blaberidae</taxon>
        <taxon>Diplopterinae</taxon>
        <taxon>Diploptera</taxon>
    </lineage>
</organism>
<dbReference type="SMART" id="SM00175">
    <property type="entry name" value="RAB"/>
    <property type="match status" value="1"/>
</dbReference>
<dbReference type="GO" id="GO:0005525">
    <property type="term" value="F:GTP binding"/>
    <property type="evidence" value="ECO:0007669"/>
    <property type="project" value="UniProtKB-KW"/>
</dbReference>
<dbReference type="InterPro" id="IPR027417">
    <property type="entry name" value="P-loop_NTPase"/>
</dbReference>
<accession>A0AAD7ZC93</accession>
<dbReference type="Pfam" id="PF00071">
    <property type="entry name" value="Ras"/>
    <property type="match status" value="1"/>
</dbReference>